<proteinExistence type="predicted"/>
<dbReference type="EMBL" id="JAXIVS010000002">
    <property type="protein sequence ID" value="MDY7226388.1"/>
    <property type="molecule type" value="Genomic_DNA"/>
</dbReference>
<keyword evidence="2" id="KW-1185">Reference proteome</keyword>
<sequence length="201" mass="22673">MSQVNLEDRELTNERLELGSGTTYFLGPNLTLKNCTLVLKVSSRSLIVPQARFIDCTLDVRKELKGFRWEHAIFKSCRFTGRLRGNDFGRWPDSLGAQGGIEDCDFTGAHLDGCRFIGCDTRTLRFPEWPCFTLLDPGQRWREWSAVAWPGDIGRVVIRGFEEYPPLTVAVTYSAPDLAKRSGTTPEAIKATLQHLDGVKY</sequence>
<accession>A0ABU5GYV6</accession>
<reference evidence="1 2" key="1">
    <citation type="submission" date="2023-12" db="EMBL/GenBank/DDBJ databases">
        <title>the genome sequence of Hyalangium sp. s54d21.</title>
        <authorList>
            <person name="Zhang X."/>
        </authorList>
    </citation>
    <scope>NUCLEOTIDE SEQUENCE [LARGE SCALE GENOMIC DNA]</scope>
    <source>
        <strain evidence="2">s54d21</strain>
    </source>
</reference>
<name>A0ABU5GYV6_9BACT</name>
<evidence type="ECO:0000313" key="1">
    <source>
        <dbReference type="EMBL" id="MDY7226388.1"/>
    </source>
</evidence>
<comment type="caution">
    <text evidence="1">The sequence shown here is derived from an EMBL/GenBank/DDBJ whole genome shotgun (WGS) entry which is preliminary data.</text>
</comment>
<organism evidence="1 2">
    <name type="scientific">Hyalangium rubrum</name>
    <dbReference type="NCBI Taxonomy" id="3103134"/>
    <lineage>
        <taxon>Bacteria</taxon>
        <taxon>Pseudomonadati</taxon>
        <taxon>Myxococcota</taxon>
        <taxon>Myxococcia</taxon>
        <taxon>Myxococcales</taxon>
        <taxon>Cystobacterineae</taxon>
        <taxon>Archangiaceae</taxon>
        <taxon>Hyalangium</taxon>
    </lineage>
</organism>
<evidence type="ECO:0000313" key="2">
    <source>
        <dbReference type="Proteomes" id="UP001291309"/>
    </source>
</evidence>
<gene>
    <name evidence="1" type="ORF">SYV04_08330</name>
</gene>
<dbReference type="Proteomes" id="UP001291309">
    <property type="component" value="Unassembled WGS sequence"/>
</dbReference>
<dbReference type="Gene3D" id="2.160.20.80">
    <property type="entry name" value="E3 ubiquitin-protein ligase SopA"/>
    <property type="match status" value="1"/>
</dbReference>
<evidence type="ECO:0008006" key="3">
    <source>
        <dbReference type="Google" id="ProtNLM"/>
    </source>
</evidence>
<dbReference type="RefSeq" id="WP_321545107.1">
    <property type="nucleotide sequence ID" value="NZ_JAXIVS010000002.1"/>
</dbReference>
<protein>
    <recommendedName>
        <fullName evidence="3">Pentapeptide repeat-containing protein</fullName>
    </recommendedName>
</protein>